<evidence type="ECO:0000313" key="1">
    <source>
        <dbReference type="EMBL" id="PNF30199.1"/>
    </source>
</evidence>
<dbReference type="EMBL" id="NEVH01012566">
    <property type="protein sequence ID" value="PNF30199.1"/>
    <property type="molecule type" value="Genomic_DNA"/>
</dbReference>
<dbReference type="Proteomes" id="UP000235965">
    <property type="component" value="Unassembled WGS sequence"/>
</dbReference>
<protein>
    <submittedName>
        <fullName evidence="1">Uncharacterized protein</fullName>
    </submittedName>
</protein>
<comment type="caution">
    <text evidence="1">The sequence shown here is derived from an EMBL/GenBank/DDBJ whole genome shotgun (WGS) entry which is preliminary data.</text>
</comment>
<reference evidence="1 2" key="1">
    <citation type="submission" date="2017-12" db="EMBL/GenBank/DDBJ databases">
        <title>Hemimetabolous genomes reveal molecular basis of termite eusociality.</title>
        <authorList>
            <person name="Harrison M.C."/>
            <person name="Jongepier E."/>
            <person name="Robertson H.M."/>
            <person name="Arning N."/>
            <person name="Bitard-Feildel T."/>
            <person name="Chao H."/>
            <person name="Childers C.P."/>
            <person name="Dinh H."/>
            <person name="Doddapaneni H."/>
            <person name="Dugan S."/>
            <person name="Gowin J."/>
            <person name="Greiner C."/>
            <person name="Han Y."/>
            <person name="Hu H."/>
            <person name="Hughes D.S.T."/>
            <person name="Huylmans A.-K."/>
            <person name="Kemena C."/>
            <person name="Kremer L.P.M."/>
            <person name="Lee S.L."/>
            <person name="Lopez-Ezquerra A."/>
            <person name="Mallet L."/>
            <person name="Monroy-Kuhn J.M."/>
            <person name="Moser A."/>
            <person name="Murali S.C."/>
            <person name="Muzny D.M."/>
            <person name="Otani S."/>
            <person name="Piulachs M.-D."/>
            <person name="Poelchau M."/>
            <person name="Qu J."/>
            <person name="Schaub F."/>
            <person name="Wada-Katsumata A."/>
            <person name="Worley K.C."/>
            <person name="Xie Q."/>
            <person name="Ylla G."/>
            <person name="Poulsen M."/>
            <person name="Gibbs R.A."/>
            <person name="Schal C."/>
            <person name="Richards S."/>
            <person name="Belles X."/>
            <person name="Korb J."/>
            <person name="Bornberg-Bauer E."/>
        </authorList>
    </citation>
    <scope>NUCLEOTIDE SEQUENCE [LARGE SCALE GENOMIC DNA]</scope>
    <source>
        <tissue evidence="1">Whole body</tissue>
    </source>
</reference>
<proteinExistence type="predicted"/>
<dbReference type="AlphaFoldDB" id="A0A2J7QNP2"/>
<sequence>MTVHESFEECSNEEMSKLDLQHYSLLDVMLCSLVDRCQYFNRTCCTIIYPEDGGSRFHQNVGAYLCNYMVSLHEDSLDTHHCEKLNLTNYSLWTTMNINMEENVKFYKFLGQWLSQYSVHRDIYCNMYIRR</sequence>
<gene>
    <name evidence="1" type="ORF">B7P43_G08429</name>
</gene>
<evidence type="ECO:0000313" key="2">
    <source>
        <dbReference type="Proteomes" id="UP000235965"/>
    </source>
</evidence>
<keyword evidence="2" id="KW-1185">Reference proteome</keyword>
<name>A0A2J7QNP2_9NEOP</name>
<organism evidence="1 2">
    <name type="scientific">Cryptotermes secundus</name>
    <dbReference type="NCBI Taxonomy" id="105785"/>
    <lineage>
        <taxon>Eukaryota</taxon>
        <taxon>Metazoa</taxon>
        <taxon>Ecdysozoa</taxon>
        <taxon>Arthropoda</taxon>
        <taxon>Hexapoda</taxon>
        <taxon>Insecta</taxon>
        <taxon>Pterygota</taxon>
        <taxon>Neoptera</taxon>
        <taxon>Polyneoptera</taxon>
        <taxon>Dictyoptera</taxon>
        <taxon>Blattodea</taxon>
        <taxon>Blattoidea</taxon>
        <taxon>Termitoidae</taxon>
        <taxon>Kalotermitidae</taxon>
        <taxon>Cryptotermitinae</taxon>
        <taxon>Cryptotermes</taxon>
    </lineage>
</organism>
<accession>A0A2J7QNP2</accession>
<dbReference type="InParanoid" id="A0A2J7QNP2"/>